<dbReference type="InterPro" id="IPR050346">
    <property type="entry name" value="FMO-like"/>
</dbReference>
<reference evidence="8" key="2">
    <citation type="submission" date="2021-03" db="UniProtKB">
        <authorList>
            <consortium name="EnsemblPlants"/>
        </authorList>
    </citation>
    <scope>IDENTIFICATION</scope>
</reference>
<proteinExistence type="inferred from homology"/>
<protein>
    <recommendedName>
        <fullName evidence="7">Flavin-containing monooxygenase</fullName>
        <ecNumber evidence="7">1.-.-.-</ecNumber>
    </recommendedName>
</protein>
<dbReference type="InterPro" id="IPR020946">
    <property type="entry name" value="Flavin_mOase-like"/>
</dbReference>
<comment type="cofactor">
    <cofactor evidence="7">
        <name>FAD</name>
        <dbReference type="ChEBI" id="CHEBI:57692"/>
    </cofactor>
</comment>
<dbReference type="GeneID" id="110718149"/>
<dbReference type="OrthoDB" id="66881at2759"/>
<evidence type="ECO:0000256" key="2">
    <source>
        <dbReference type="ARBA" id="ARBA00022630"/>
    </source>
</evidence>
<dbReference type="InterPro" id="IPR036188">
    <property type="entry name" value="FAD/NAD-bd_sf"/>
</dbReference>
<dbReference type="FunFam" id="3.50.50.60:FF:000099">
    <property type="entry name" value="Flavin-containing monooxygenase"/>
    <property type="match status" value="1"/>
</dbReference>
<dbReference type="OMA" id="VEHWRDQ"/>
<keyword evidence="5 7" id="KW-0560">Oxidoreductase</keyword>
<dbReference type="EnsemblPlants" id="AUR62002281-RA">
    <property type="protein sequence ID" value="AUR62002281-RA:cds"/>
    <property type="gene ID" value="AUR62002281"/>
</dbReference>
<dbReference type="GO" id="GO:0004499">
    <property type="term" value="F:N,N-dimethylaniline monooxygenase activity"/>
    <property type="evidence" value="ECO:0007669"/>
    <property type="project" value="InterPro"/>
</dbReference>
<reference evidence="8" key="1">
    <citation type="journal article" date="2017" name="Nature">
        <title>The genome of Chenopodium quinoa.</title>
        <authorList>
            <person name="Jarvis D.E."/>
            <person name="Ho Y.S."/>
            <person name="Lightfoot D.J."/>
            <person name="Schmoeckel S.M."/>
            <person name="Li B."/>
            <person name="Borm T.J.A."/>
            <person name="Ohyanagi H."/>
            <person name="Mineta K."/>
            <person name="Michell C.T."/>
            <person name="Saber N."/>
            <person name="Kharbatia N.M."/>
            <person name="Rupper R.R."/>
            <person name="Sharp A.R."/>
            <person name="Dally N."/>
            <person name="Boughton B.A."/>
            <person name="Woo Y.H."/>
            <person name="Gao G."/>
            <person name="Schijlen E.G.W.M."/>
            <person name="Guo X."/>
            <person name="Momin A.A."/>
            <person name="Negrao S."/>
            <person name="Al-Babili S."/>
            <person name="Gehring C."/>
            <person name="Roessner U."/>
            <person name="Jung C."/>
            <person name="Murphy K."/>
            <person name="Arold S.T."/>
            <person name="Gojobori T."/>
            <person name="van der Linden C.G."/>
            <person name="van Loo E.N."/>
            <person name="Jellen E.N."/>
            <person name="Maughan P.J."/>
            <person name="Tester M."/>
        </authorList>
    </citation>
    <scope>NUCLEOTIDE SEQUENCE [LARGE SCALE GENOMIC DNA]</scope>
    <source>
        <strain evidence="8">cv. PI 614886</strain>
    </source>
</reference>
<dbReference type="Gramene" id="AUR62002281-RA">
    <property type="protein sequence ID" value="AUR62002281-RA:cds"/>
    <property type="gene ID" value="AUR62002281"/>
</dbReference>
<dbReference type="EC" id="1.-.-.-" evidence="7"/>
<keyword evidence="3 7" id="KW-0274">FAD</keyword>
<dbReference type="Pfam" id="PF00743">
    <property type="entry name" value="FMO-like"/>
    <property type="match status" value="2"/>
</dbReference>
<evidence type="ECO:0000256" key="1">
    <source>
        <dbReference type="ARBA" id="ARBA00009183"/>
    </source>
</evidence>
<dbReference type="KEGG" id="cqi:110718149"/>
<organism evidence="8 9">
    <name type="scientific">Chenopodium quinoa</name>
    <name type="common">Quinoa</name>
    <dbReference type="NCBI Taxonomy" id="63459"/>
    <lineage>
        <taxon>Eukaryota</taxon>
        <taxon>Viridiplantae</taxon>
        <taxon>Streptophyta</taxon>
        <taxon>Embryophyta</taxon>
        <taxon>Tracheophyta</taxon>
        <taxon>Spermatophyta</taxon>
        <taxon>Magnoliopsida</taxon>
        <taxon>eudicotyledons</taxon>
        <taxon>Gunneridae</taxon>
        <taxon>Pentapetalae</taxon>
        <taxon>Caryophyllales</taxon>
        <taxon>Chenopodiaceae</taxon>
        <taxon>Chenopodioideae</taxon>
        <taxon>Atripliceae</taxon>
        <taxon>Chenopodium</taxon>
    </lineage>
</organism>
<dbReference type="InterPro" id="IPR000960">
    <property type="entry name" value="Flavin_mOase"/>
</dbReference>
<keyword evidence="9" id="KW-1185">Reference proteome</keyword>
<dbReference type="AlphaFoldDB" id="A0A803KTC3"/>
<keyword evidence="4" id="KW-0521">NADP</keyword>
<dbReference type="GO" id="GO:0050661">
    <property type="term" value="F:NADP binding"/>
    <property type="evidence" value="ECO:0007669"/>
    <property type="project" value="InterPro"/>
</dbReference>
<evidence type="ECO:0000256" key="3">
    <source>
        <dbReference type="ARBA" id="ARBA00022827"/>
    </source>
</evidence>
<evidence type="ECO:0000313" key="8">
    <source>
        <dbReference type="EnsemblPlants" id="AUR62002281-RA:cds"/>
    </source>
</evidence>
<dbReference type="PRINTS" id="PR00370">
    <property type="entry name" value="FMOXYGENASE"/>
</dbReference>
<dbReference type="SUPFAM" id="SSF51905">
    <property type="entry name" value="FAD/NAD(P)-binding domain"/>
    <property type="match status" value="2"/>
</dbReference>
<sequence length="472" mass="52884">MTVPLSTKKVVVIGAGAAGLVAARELIKEGHDVVVFDRGAQLGGNWVYSDEVECDPLGFDPTRKIVDSSLYASLRTNTPREAMGFRDFPFVPTGKADRDSRRFPSHHEVRKYLEDFASEFGLNELISYETEVRYVGLETDGKWMVKSTSVGGDESSEVAQTYDAVVVCNGHFTQPQVADNIAGFDLWPGRQIHSHNYRIPEPYKDQVVVVIGLSSSAVDISREIALSAKEVHVTTRSKAAGKLGKFGKHHIFDNLWLHPMIERAHEDGRVSFQDGSSVLADVILHCTGYKQHFPFLHTNGVVNVDDNRVGPLYKHVFPPSLAPGISFIGVPSLILSFFVYELQSKWVAGVLSGRISLPSEEKMMEDVEAFYSKLEAKGVPKRYTHKIHDVKQLSWSLEYEDWLAAQCGCPLAEEWRKAIFFGRLVHAHKEPETYRDEWDDQDLVFQAYEDFMQYLNAEGRAALAACASTPRI</sequence>
<evidence type="ECO:0000256" key="7">
    <source>
        <dbReference type="RuleBase" id="RU361177"/>
    </source>
</evidence>
<dbReference type="PIRSF" id="PIRSF000332">
    <property type="entry name" value="FMO"/>
    <property type="match status" value="1"/>
</dbReference>
<evidence type="ECO:0000256" key="4">
    <source>
        <dbReference type="ARBA" id="ARBA00022857"/>
    </source>
</evidence>
<dbReference type="GO" id="GO:0050660">
    <property type="term" value="F:flavin adenine dinucleotide binding"/>
    <property type="evidence" value="ECO:0007669"/>
    <property type="project" value="InterPro"/>
</dbReference>
<keyword evidence="2 7" id="KW-0285">Flavoprotein</keyword>
<dbReference type="Gene3D" id="3.50.50.60">
    <property type="entry name" value="FAD/NAD(P)-binding domain"/>
    <property type="match status" value="2"/>
</dbReference>
<gene>
    <name evidence="8" type="primary">LOC110718149</name>
</gene>
<evidence type="ECO:0000256" key="6">
    <source>
        <dbReference type="ARBA" id="ARBA00023033"/>
    </source>
</evidence>
<evidence type="ECO:0000313" key="9">
    <source>
        <dbReference type="Proteomes" id="UP000596660"/>
    </source>
</evidence>
<evidence type="ECO:0000256" key="5">
    <source>
        <dbReference type="ARBA" id="ARBA00023002"/>
    </source>
</evidence>
<accession>A0A803KTC3</accession>
<dbReference type="PANTHER" id="PTHR23023">
    <property type="entry name" value="DIMETHYLANILINE MONOOXYGENASE"/>
    <property type="match status" value="1"/>
</dbReference>
<dbReference type="RefSeq" id="XP_021752640.1">
    <property type="nucleotide sequence ID" value="XM_021896948.1"/>
</dbReference>
<keyword evidence="6 7" id="KW-0503">Monooxygenase</keyword>
<name>A0A803KTC3_CHEQI</name>
<comment type="similarity">
    <text evidence="1 7">Belongs to the FMO family.</text>
</comment>
<dbReference type="Proteomes" id="UP000596660">
    <property type="component" value="Unplaced"/>
</dbReference>